<dbReference type="EMBL" id="WQLW01000018">
    <property type="protein sequence ID" value="MVO10949.1"/>
    <property type="molecule type" value="Genomic_DNA"/>
</dbReference>
<dbReference type="Pfam" id="PF09912">
    <property type="entry name" value="DUF2141"/>
    <property type="match status" value="1"/>
</dbReference>
<sequence length="136" mass="15142">MKTTIVTACLLLCGYLNAQTYTLEVNMSGFKNNKGKVKVGLYTSEATFLKVTFLSLDASIINEEAKVVFENLEKGEYAVSIYHDENNNNEMDKNLFGIPKEAYASSNNAKGSFGPPKYKDAKFIIKEDVVLHITID</sequence>
<protein>
    <submittedName>
        <fullName evidence="2">DUF2141 domain-containing protein</fullName>
    </submittedName>
</protein>
<feature type="chain" id="PRO_5026016026" evidence="1">
    <location>
        <begin position="19"/>
        <end position="136"/>
    </location>
</feature>
<comment type="caution">
    <text evidence="2">The sequence shown here is derived from an EMBL/GenBank/DDBJ whole genome shotgun (WGS) entry which is preliminary data.</text>
</comment>
<accession>A0A6I4IVH1</accession>
<dbReference type="RefSeq" id="WP_140999368.1">
    <property type="nucleotide sequence ID" value="NZ_VDCZ01000018.1"/>
</dbReference>
<keyword evidence="1" id="KW-0732">Signal</keyword>
<reference evidence="3" key="1">
    <citation type="submission" date="2019-05" db="EMBL/GenBank/DDBJ databases">
        <title>Flavobacterium profundi sp. nov., isolated from a deep-sea seamount.</title>
        <authorList>
            <person name="Zhang D.-C."/>
        </authorList>
    </citation>
    <scope>NUCLEOTIDE SEQUENCE [LARGE SCALE GENOMIC DNA]</scope>
    <source>
        <strain evidence="3">TP390</strain>
    </source>
</reference>
<gene>
    <name evidence="2" type="ORF">GOQ30_17390</name>
</gene>
<evidence type="ECO:0000256" key="1">
    <source>
        <dbReference type="SAM" id="SignalP"/>
    </source>
</evidence>
<dbReference type="InterPro" id="IPR018673">
    <property type="entry name" value="DUF2141"/>
</dbReference>
<organism evidence="2 3">
    <name type="scientific">Flavobacterium profundi</name>
    <dbReference type="NCBI Taxonomy" id="1774945"/>
    <lineage>
        <taxon>Bacteria</taxon>
        <taxon>Pseudomonadati</taxon>
        <taxon>Bacteroidota</taxon>
        <taxon>Flavobacteriia</taxon>
        <taxon>Flavobacteriales</taxon>
        <taxon>Flavobacteriaceae</taxon>
        <taxon>Flavobacterium</taxon>
    </lineage>
</organism>
<dbReference type="Proteomes" id="UP000431264">
    <property type="component" value="Unassembled WGS sequence"/>
</dbReference>
<name>A0A6I4IVH1_9FLAO</name>
<evidence type="ECO:0000313" key="3">
    <source>
        <dbReference type="Proteomes" id="UP000431264"/>
    </source>
</evidence>
<dbReference type="OrthoDB" id="9788332at2"/>
<dbReference type="AlphaFoldDB" id="A0A6I4IVH1"/>
<proteinExistence type="predicted"/>
<feature type="signal peptide" evidence="1">
    <location>
        <begin position="1"/>
        <end position="18"/>
    </location>
</feature>
<keyword evidence="3" id="KW-1185">Reference proteome</keyword>
<evidence type="ECO:0000313" key="2">
    <source>
        <dbReference type="EMBL" id="MVO10949.1"/>
    </source>
</evidence>